<name>B2YS01_HV1</name>
<evidence type="ECO:0000256" key="12">
    <source>
        <dbReference type="ARBA" id="ARBA00022595"/>
    </source>
</evidence>
<comment type="function">
    <text evidence="33">Envelope glycoprotein gp160: Oligomerizes in the host endoplasmic reticulum into predominantly trimers. In a second time, gp160 transits in the host Golgi, where glycosylation is completed. The precursor is then proteolytically cleaved in the trans-Golgi and thereby activated by cellular furin or furin-like proteases to produce gp120 and gp41.</text>
</comment>
<comment type="subcellular location">
    <subcellularLocation>
        <location evidence="3">Host cell membrane</location>
        <topology evidence="3">Peripheral membrane protein</topology>
    </subcellularLocation>
    <subcellularLocation>
        <location evidence="1">Host cell membrane</location>
        <topology evidence="1">Single-pass type I membrane protein</topology>
    </subcellularLocation>
    <subcellularLocation>
        <location evidence="2">Host endosome membrane</location>
        <topology evidence="2">Peripheral membrane protein</topology>
    </subcellularLocation>
    <subcellularLocation>
        <location evidence="5">Host endosome membrane</location>
        <topology evidence="5">Single-pass type I membrane protein</topology>
    </subcellularLocation>
    <subcellularLocation>
        <location evidence="6">Virion membrane</location>
        <topology evidence="6">Peripheral membrane protein</topology>
    </subcellularLocation>
    <subcellularLocation>
        <location evidence="4">Virion membrane</location>
        <topology evidence="4">Single-pass type I membrane protein</topology>
    </subcellularLocation>
</comment>
<evidence type="ECO:0000256" key="27">
    <source>
        <dbReference type="ARBA" id="ARBA00023157"/>
    </source>
</evidence>
<dbReference type="FunFam" id="1.10.287.210:FF:000001">
    <property type="entry name" value="Envelope glycoprotein gp160"/>
    <property type="match status" value="1"/>
</dbReference>
<comment type="domain">
    <text evidence="33">The YXXL motif is involved in determining the exact site of viral release at the surface of infected mononuclear cells and promotes endocytosis. YXXL and di-leucine endocytosis motifs interact directly or indirectly with the clathrin adapter complexes, opperate independently, and their activities are not additive.</text>
</comment>
<comment type="subcellular location">
    <molecule>Surface protein gp120</molecule>
    <subcellularLocation>
        <location evidence="33">Virion membrane</location>
        <topology evidence="33">Peripheral membrane protein</topology>
    </subcellularLocation>
    <subcellularLocation>
        <location evidence="33">Host cell membrane</location>
        <topology evidence="33">Peripheral membrane protein</topology>
    </subcellularLocation>
    <subcellularLocation>
        <location evidence="33">Host endosome membrane</location>
        <topology evidence="33">Single-pass type I membrane protein</topology>
    </subcellularLocation>
    <text evidence="33">The surface protein is not anchored to the viral envelope, but associates with the extravirion surface through its binding to TM. It is probably concentrated at the site of budding and incorporated into the virions possibly by contacts between the cytoplasmic tail of Env and the N-terminus of Gag.</text>
</comment>
<dbReference type="GO" id="GO:0019031">
    <property type="term" value="C:viral envelope"/>
    <property type="evidence" value="ECO:0007669"/>
    <property type="project" value="UniProtKB-KW"/>
</dbReference>
<feature type="disulfide bond" evidence="33">
    <location>
        <begin position="232"/>
        <end position="243"/>
    </location>
</feature>
<dbReference type="GO" id="GO:0020002">
    <property type="term" value="C:host cell plasma membrane"/>
    <property type="evidence" value="ECO:0007669"/>
    <property type="project" value="UniProtKB-SubCell"/>
</dbReference>
<evidence type="ECO:0000256" key="23">
    <source>
        <dbReference type="ARBA" id="ARBA00023046"/>
    </source>
</evidence>
<evidence type="ECO:0000313" key="38">
    <source>
        <dbReference type="EMBL" id="ACD33896.1"/>
    </source>
</evidence>
<comment type="PTM">
    <text evidence="33">Specific enzymatic cleavages in vivo yield mature proteins. Envelope glycoproteins are synthesized as a inactive precursor that is heavily N-glycosylated and processed likely by host cell furin in the Golgi to yield the mature SU and TM proteins. The cleavage site between SU and TM requires the minimal sequence [KR]-X-[KR]-R. About 2 of the 9 disulfide bonds of gp41 are reduced by P4HB/PDI, following binding to CD4 receptor.</text>
</comment>
<dbReference type="GO" id="GO:0019062">
    <property type="term" value="P:virion attachment to host cell"/>
    <property type="evidence" value="ECO:0007669"/>
    <property type="project" value="UniProtKB-UniRule"/>
</dbReference>
<evidence type="ECO:0000256" key="11">
    <source>
        <dbReference type="ARBA" id="ARBA00022581"/>
    </source>
</evidence>
<keyword evidence="25 33" id="KW-0472">Membrane</keyword>
<keyword evidence="20 33" id="KW-0261">Viral envelope protein</keyword>
<feature type="chain" id="PRO_5023400766" description="Transmembrane protein gp41" evidence="33">
    <location>
        <begin position="507"/>
        <end position="852"/>
    </location>
</feature>
<evidence type="ECO:0000256" key="3">
    <source>
        <dbReference type="ARBA" id="ARBA00004505"/>
    </source>
</evidence>
<keyword evidence="28 33" id="KW-0325">Glycoprotein</keyword>
<feature type="transmembrane region" description="Helical" evidence="34">
    <location>
        <begin position="674"/>
        <end position="701"/>
    </location>
</feature>
<dbReference type="InterPro" id="IPR000328">
    <property type="entry name" value="GP41-like"/>
</dbReference>
<organism evidence="38">
    <name type="scientific">Human immunodeficiency virus type 1</name>
    <name type="common">HIV-1</name>
    <dbReference type="NCBI Taxonomy" id="11676"/>
    <lineage>
        <taxon>Viruses</taxon>
        <taxon>Riboviria</taxon>
        <taxon>Pararnavirae</taxon>
        <taxon>Artverviricota</taxon>
        <taxon>Revtraviricetes</taxon>
        <taxon>Ortervirales</taxon>
        <taxon>Retroviridae</taxon>
        <taxon>Orthoretrovirinae</taxon>
        <taxon>Lentivirus</taxon>
        <taxon>Lentivirus humimdef1</taxon>
    </lineage>
</organism>
<feature type="transmembrane region" description="Helical" evidence="34">
    <location>
        <begin position="507"/>
        <end position="531"/>
    </location>
</feature>
<keyword evidence="30 33" id="KW-0449">Lipoprotein</keyword>
<keyword evidence="22 33" id="KW-1133">Transmembrane helix</keyword>
<comment type="PTM">
    <text evidence="33">Palmitoylation of the transmembrane protein and of Env polyprotein (prior to its proteolytic cleavage) is essential for their association with host cell membrane lipid rafts. Palmitoylation is therefore required for envelope trafficking to classical lipid rafts, but not for viral replication.</text>
</comment>
<feature type="disulfide bond" evidence="33">
    <location>
        <begin position="222"/>
        <end position="251"/>
    </location>
</feature>
<evidence type="ECO:0000256" key="20">
    <source>
        <dbReference type="ARBA" id="ARBA00022879"/>
    </source>
</evidence>
<feature type="coiled-coil region" evidence="33">
    <location>
        <begin position="629"/>
        <end position="663"/>
    </location>
</feature>
<feature type="region of interest" description="Immunosuppression" evidence="33">
    <location>
        <begin position="570"/>
        <end position="588"/>
    </location>
</feature>
<reference evidence="38" key="1">
    <citation type="journal article" date="2008" name="Proc. Natl. Acad. Sci. U.S.A.">
        <title>Identification and characterization of transmitted and early founder virus envelopes in primary HIV-1 infection.</title>
        <authorList>
            <person name="Keele B.F."/>
            <person name="Giorgi E.E."/>
            <person name="Salazar-Gonzalez J.F."/>
            <person name="Decker J.M."/>
            <person name="Pham K.T."/>
            <person name="Salazar M.G."/>
            <person name="Sun C."/>
            <person name="Grayson T."/>
            <person name="Wang S."/>
            <person name="Li H."/>
            <person name="Wei X."/>
            <person name="Jiang C."/>
            <person name="Kirchherr J.L."/>
            <person name="Gao F."/>
            <person name="Anderson J.A."/>
            <person name="Ping L.H."/>
            <person name="Swanstrom R."/>
            <person name="Tomaras G.D."/>
            <person name="Blattner W.A."/>
            <person name="Goepfert P.A."/>
            <person name="Kilby J.M."/>
            <person name="Saag M.S."/>
            <person name="Delwart E.L."/>
            <person name="Busch M.P."/>
            <person name="Cohen M.S."/>
            <person name="Montefiori D.C."/>
            <person name="Haynes B.F."/>
            <person name="Gaschen B."/>
            <person name="Athreya G.S."/>
            <person name="Lee H.Y."/>
            <person name="Wood N."/>
            <person name="Seoighe C."/>
            <person name="Perelson A.S."/>
            <person name="Bhattacharya T."/>
            <person name="Korber B.T."/>
            <person name="Hahn B.H."/>
            <person name="Shaw G.M."/>
        </authorList>
    </citation>
    <scope>NUCLEOTIDE SEQUENCE</scope>
    <source>
        <strain evidence="38">SC24C_4A7</strain>
    </source>
</reference>
<keyword evidence="12 33" id="KW-1162">Viral penetration into host cytoplasm</keyword>
<evidence type="ECO:0000256" key="24">
    <source>
        <dbReference type="ARBA" id="ARBA00023054"/>
    </source>
</evidence>
<comment type="PTM">
    <text evidence="33">Highly glycosylated by host. The high number of glycan on the protein is reffered to as 'glycan shield' because it contributes to hide protein sequence from adaptive immune system.</text>
</comment>
<keyword evidence="15 33" id="KW-0053">Apoptosis</keyword>
<evidence type="ECO:0000259" key="36">
    <source>
        <dbReference type="Pfam" id="PF00516"/>
    </source>
</evidence>
<feature type="lipid moiety-binding region" description="S-palmitoyl cysteine; by host" evidence="33">
    <location>
        <position position="760"/>
    </location>
</feature>
<feature type="chain" id="PRO_5023400767" description="Envelope glycoprotein gp160" evidence="33">
    <location>
        <begin position="32"/>
        <end position="852"/>
    </location>
</feature>
<dbReference type="InterPro" id="IPR036377">
    <property type="entry name" value="Gp120_core_sf"/>
</dbReference>
<evidence type="ECO:0000256" key="30">
    <source>
        <dbReference type="ARBA" id="ARBA00023288"/>
    </source>
</evidence>
<evidence type="ECO:0000256" key="34">
    <source>
        <dbReference type="RuleBase" id="RU363095"/>
    </source>
</evidence>
<keyword evidence="9 33" id="KW-1032">Host cell membrane</keyword>
<comment type="domain">
    <text evidence="33">Some of the most genetically diverse regions of the viral genome are present in Env. They are called variable regions 1 through 5 (V1 through V5). Coreceptor usage of gp120 is determined mainly by the primary structure of the third variable region (V3) in the outer domain of gp120. The sequence of V3 determines which coreceptor, CCR5 and/or CXCR4 (corresponding to R5/macrophage, X4/T cell and R5X4/T cell and macrophage tropism), is used to trigger the fusion potential of the Env complex, and hence which cells the virus can infect. Binding to CCR5 involves a region adjacent in addition to V3.</text>
</comment>
<evidence type="ECO:0000256" key="25">
    <source>
        <dbReference type="ARBA" id="ARBA00023136"/>
    </source>
</evidence>
<dbReference type="FunFam" id="1.20.5.490:FF:000001">
    <property type="entry name" value="Envelope glycoprotein gp160"/>
    <property type="match status" value="1"/>
</dbReference>
<keyword evidence="13 33" id="KW-0165">Cleavage on pair of basic residues</keyword>
<keyword evidence="21 33" id="KW-1164">Virus endocytosis by host</keyword>
<keyword evidence="11 33" id="KW-0945">Host-virus interaction</keyword>
<evidence type="ECO:0000256" key="10">
    <source>
        <dbReference type="ARBA" id="ARBA00022570"/>
    </source>
</evidence>
<feature type="domain" description="Retroviral envelope protein GP41-like" evidence="37">
    <location>
        <begin position="526"/>
        <end position="715"/>
    </location>
</feature>
<keyword evidence="10 33" id="KW-1165">Clathrin-mediated endocytosis of virus by host</keyword>
<dbReference type="GO" id="GO:0075512">
    <property type="term" value="P:clathrin-dependent endocytosis of virus by host cell"/>
    <property type="evidence" value="ECO:0007669"/>
    <property type="project" value="UniProtKB-UniRule"/>
</dbReference>
<keyword evidence="19 33" id="KW-1043">Host membrane</keyword>
<feature type="region of interest" description="MPER; binding to GalCer" evidence="33">
    <location>
        <begin position="658"/>
        <end position="679"/>
    </location>
</feature>
<comment type="similarity">
    <text evidence="33">Belongs to the HIV-1 env protein family.</text>
</comment>
<feature type="disulfide bond" evidence="33">
    <location>
        <begin position="594"/>
        <end position="600"/>
    </location>
</feature>
<keyword evidence="23 33" id="KW-1039">Host endosome</keyword>
<comment type="subcellular location">
    <molecule>Transmembrane protein gp41</molecule>
    <subcellularLocation>
        <location evidence="33">Virion membrane</location>
        <topology evidence="33">Single-pass type I membrane protein</topology>
    </subcellularLocation>
    <subcellularLocation>
        <location evidence="33">Host cell membrane</location>
        <topology evidence="33">Single-pass type I membrane protein</topology>
    </subcellularLocation>
    <subcellularLocation>
        <location evidence="33">Host endosome membrane</location>
        <topology evidence="33">Single-pass type I membrane protein</topology>
    </subcellularLocation>
    <text evidence="33">It is probably concentrated at the site of budding and incorporated into the virions possibly by contacts between the cytoplasmic tail of Env and the N-terminus of Gag.</text>
</comment>
<feature type="short sequence motif" description="YXXL motif; contains endocytosis signal" evidence="33">
    <location>
        <begin position="708"/>
        <end position="711"/>
    </location>
</feature>
<evidence type="ECO:0000256" key="35">
    <source>
        <dbReference type="SAM" id="MobiDB-lite"/>
    </source>
</evidence>
<comment type="miscellaneous">
    <text evidence="33">HIV-1 lineages are divided in three main groups, M (for Major), O (for Outlier), and N (for New, or Non-M, Non-O). The vast majority of strains found worldwide belong to the group M. Group O seems to be endemic to and largely confined to Cameroon and neighboring countries in West Central Africa, where these viruses represent a small minority of HIV-1 strains. The group N is represented by a limited number of isolates from Cameroonian persons. The group M is further subdivided in 9 clades or subtypes (A to D, F to H, J and K).</text>
</comment>
<dbReference type="GO" id="GO:0052031">
    <property type="term" value="P:symbiont-mediated perturbation of host defense response"/>
    <property type="evidence" value="ECO:0007669"/>
    <property type="project" value="UniProtKB-UniRule"/>
</dbReference>
<evidence type="ECO:0000259" key="37">
    <source>
        <dbReference type="Pfam" id="PF00517"/>
    </source>
</evidence>
<dbReference type="GO" id="GO:0039654">
    <property type="term" value="P:fusion of virus membrane with host endosome membrane"/>
    <property type="evidence" value="ECO:0007669"/>
    <property type="project" value="UniProtKB-UniRule"/>
</dbReference>
<evidence type="ECO:0000256" key="19">
    <source>
        <dbReference type="ARBA" id="ARBA00022870"/>
    </source>
</evidence>
<evidence type="ECO:0000256" key="33">
    <source>
        <dbReference type="HAMAP-Rule" id="MF_04083"/>
    </source>
</evidence>
<dbReference type="GO" id="GO:1903908">
    <property type="term" value="P:positive regulation of plasma membrane raft polarization"/>
    <property type="evidence" value="ECO:0007669"/>
    <property type="project" value="UniProtKB-UniRule"/>
</dbReference>
<keyword evidence="14 33" id="KW-0812">Transmembrane</keyword>
<dbReference type="GO" id="GO:0055036">
    <property type="term" value="C:virion membrane"/>
    <property type="evidence" value="ECO:0007669"/>
    <property type="project" value="UniProtKB-SubCell"/>
</dbReference>
<comment type="function">
    <text evidence="33">Transmembrane protein gp41: Acts as a class I viral fusion protein. Under the current model, the protein has at least 3 conformational states: pre-fusion native state, pre-hairpin intermediate state, and post-fusion hairpin state. During fusion of viral and target intracellular membranes, the coiled coil regions (heptad repeats) assume a trimer-of-hairpins structure, positioning the fusion peptide in close proximity to the C-terminal region of the ectodomain. The formation of this structure appears to drive apposition and subsequent fusion of viral and target cell membranes. Complete fusion occurs in host cell endosomes and is dynamin-dependent, however some lipid transfer might occur at the plasma membrane. The virus undergoes clathrin-dependent internalization long before endosomal fusion, thus minimizing the surface exposure of conserved viral epitopes during fusion and reducing the efficacy of inhibitors targeting these epitopes. Membranes fusion leads to delivery of the nucleocapsid into the cytoplasm.</text>
</comment>
<keyword evidence="17 33" id="KW-1161">Viral attachment to host cell</keyword>
<evidence type="ECO:0000256" key="32">
    <source>
        <dbReference type="ARBA" id="ARBA00062028"/>
    </source>
</evidence>
<comment type="subunit">
    <text evidence="32">The mature envelope protein (Env) consists of a homotrimer of non-covalently associated gp120-gp41 heterodimers. The resulting complex protrudes from the virus surface as a spike. There seems to be as few as 10 spikes on the average virion. Interacts with host CD4, CCR5 and CXCR4. Gp120 also interacts with the C-type lectins CD209/DC-SIGN and CLEC4M/DC-SIGNR (collectively referred to as DC-SIGN(R)). Gp120 and gp41 interact with GalCer. Gp120 interacts with host ITGA4/ITGB7 complex; on CD4+ T-cells, this interaction results in rapid activation of integrin ITGAL/LFA-1, which facilitates efficient cell-to-cell spreading of HIV-1. Gp120 interacts with cell-associated heparan sulfate; this interaction increases virus infectivity on permissive cells and may be involved in infection of CD4- cells.</text>
</comment>
<evidence type="ECO:0000256" key="16">
    <source>
        <dbReference type="ARBA" id="ARBA00022729"/>
    </source>
</evidence>
<keyword evidence="26 33" id="KW-0564">Palmitate</keyword>
<keyword evidence="7 33" id="KW-1168">Fusion of virus membrane with host membrane</keyword>
<keyword evidence="8 33" id="KW-1170">Fusion of virus membrane with host endosomal membrane</keyword>
<dbReference type="GO" id="GO:0005198">
    <property type="term" value="F:structural molecule activity"/>
    <property type="evidence" value="ECO:0007669"/>
    <property type="project" value="UniProtKB-UniRule"/>
</dbReference>
<feature type="region of interest" description="Disordered" evidence="35">
    <location>
        <begin position="715"/>
        <end position="736"/>
    </location>
</feature>
<gene>
    <name evidence="33 38" type="primary">env</name>
</gene>
<evidence type="ECO:0000256" key="17">
    <source>
        <dbReference type="ARBA" id="ARBA00022804"/>
    </source>
</evidence>
<dbReference type="InterPro" id="IPR000777">
    <property type="entry name" value="HIV1_Gp120"/>
</dbReference>
<evidence type="ECO:0000256" key="9">
    <source>
        <dbReference type="ARBA" id="ARBA00022511"/>
    </source>
</evidence>
<keyword evidence="18 33" id="KW-0946">Virion</keyword>
<evidence type="ECO:0000256" key="14">
    <source>
        <dbReference type="ARBA" id="ARBA00022692"/>
    </source>
</evidence>
<dbReference type="GO" id="GO:0044175">
    <property type="term" value="C:host cell endosome membrane"/>
    <property type="evidence" value="ECO:0007669"/>
    <property type="project" value="UniProtKB-SubCell"/>
</dbReference>
<protein>
    <recommendedName>
        <fullName evidence="33">Envelope glycoprotein gp160</fullName>
    </recommendedName>
    <alternativeName>
        <fullName evidence="33">Env polyprotein</fullName>
    </alternativeName>
    <component>
        <recommendedName>
            <fullName evidence="33">Surface protein gp120</fullName>
            <shortName evidence="33">SU</shortName>
        </recommendedName>
        <alternativeName>
            <fullName evidence="33">Glycoprotein 120</fullName>
            <shortName evidence="33">gp120</shortName>
        </alternativeName>
    </component>
    <component>
        <recommendedName>
            <fullName evidence="33">Transmembrane protein gp41</fullName>
            <shortName evidence="33">TM</shortName>
        </recommendedName>
        <alternativeName>
            <fullName evidence="33">Glycoprotein 41</fullName>
            <shortName evidence="33">gp41</shortName>
        </alternativeName>
    </component>
</protein>
<evidence type="ECO:0000256" key="15">
    <source>
        <dbReference type="ARBA" id="ARBA00022703"/>
    </source>
</evidence>
<dbReference type="Gene3D" id="2.170.40.20">
    <property type="entry name" value="Human immunodeficiency virus 1, Gp160, envelope glycoprotein"/>
    <property type="match status" value="2"/>
</dbReference>
<evidence type="ECO:0000256" key="7">
    <source>
        <dbReference type="ARBA" id="ARBA00022506"/>
    </source>
</evidence>
<dbReference type="EMBL" id="EU578401">
    <property type="protein sequence ID" value="ACD33896.1"/>
    <property type="molecule type" value="Genomic_RNA"/>
</dbReference>
<keyword evidence="27 33" id="KW-1015">Disulfide bond</keyword>
<evidence type="ECO:0000256" key="4">
    <source>
        <dbReference type="ARBA" id="ARBA00004563"/>
    </source>
</evidence>
<feature type="domain" description="Human immunodeficiency virus 1 envelope glycoprotein Gp120" evidence="36">
    <location>
        <begin position="33"/>
        <end position="506"/>
    </location>
</feature>
<keyword evidence="29 33" id="KW-0899">Viral immunoevasion</keyword>
<evidence type="ECO:0000256" key="8">
    <source>
        <dbReference type="ARBA" id="ARBA00022510"/>
    </source>
</evidence>
<dbReference type="CDD" id="cd09909">
    <property type="entry name" value="HIV-1-like_HR1-HR2"/>
    <property type="match status" value="1"/>
</dbReference>
<keyword evidence="31 33" id="KW-1160">Virus entry into host cell</keyword>
<feature type="compositionally biased region" description="Basic and acidic residues" evidence="35">
    <location>
        <begin position="721"/>
        <end position="736"/>
    </location>
</feature>
<evidence type="ECO:0000256" key="31">
    <source>
        <dbReference type="ARBA" id="ARBA00023296"/>
    </source>
</evidence>
<comment type="caution">
    <text evidence="33 34">Lacks conserved residue(s) required for the propagation of feature annotation.</text>
</comment>
<dbReference type="FunFam" id="2.170.40.20:FF:000003">
    <property type="entry name" value="Envelope glycoprotein gp160"/>
    <property type="match status" value="1"/>
</dbReference>
<comment type="subunit">
    <text evidence="33">The mature envelope protein (Env) consists of a homotrimer of non-covalently associated gp120-gp41 heterodimers. The resulting complex protrudes from the virus surface as a spike. There seems to be as few as 10 spikes on the average virion. Surface protein gp120 interacts with host CD4, CCR5 and CXCR4. Gp120 also interacts with the C-type lectins CD209/DC-SIGN and CLEC4M/DC-SIGNR (collectively referred to as DC-SIGN(R)). Gp120 and gp41 interact with GalCer. Gp120 interacts with host ITGA4/ITGB7 complex; on CD4+ T-cells, this interaction results in rapid activation of integrin ITGAL/LFA-1, which facilitates efficient cell-to-cell spreading of HIV-1. Gp120 interacts with cell-associated heparan sulfate; this interaction increases virus infectivity on permissive cells and may be involved in infection of CD4- cells.</text>
</comment>
<comment type="function">
    <text evidence="33">Surface protein gp120: Attaches the virus to the host lymphoid cell by binding to the primary receptor CD4. This interaction induces a structural rearrangement creating a high affinity binding site for a chemokine coreceptor like CXCR4 and/or CCR5. Acts as a ligand for CD209/DC-SIGN and CLEC4M/DC-SIGNR, which are respectively found on dendritic cells (DCs), and on endothelial cells of liver sinusoids and lymph node sinuses. These interactions allow capture of viral particles at mucosal surfaces by these cells and subsequent transmission to permissive cells. HIV subverts the migration properties of dendritic cells to gain access to CD4+ T-cells in lymph nodes. Virus transmission to permissive T-cells occurs either in trans (without DCs infection, through viral capture and transmission), or in cis (following DCs productive infection, through the usual CD4-gp120 interaction), thereby inducing a robust infection. In trans infection, bound virions remain infectious over days and it is proposed that they are not degraded, but protected in non-lysosomal acidic organelles within the DCs close to the cell membrane thus contributing to the viral infectious potential during DCs' migration from the periphery to the lymphoid tissues. On arrival at lymphoid tissues, intact virions recycle back to DCs' cell surface allowing virus transmission to CD4+ T-cells.</text>
</comment>
<feature type="topological domain" description="Cytoplasmic" evidence="33">
    <location>
        <begin position="702"/>
        <end position="852"/>
    </location>
</feature>
<dbReference type="SUPFAM" id="SSF58069">
    <property type="entry name" value="Virus ectodomain"/>
    <property type="match status" value="1"/>
</dbReference>
<feature type="region of interest" description="CD4-binding loop" evidence="33">
    <location>
        <begin position="365"/>
        <end position="375"/>
    </location>
</feature>
<evidence type="ECO:0000256" key="22">
    <source>
        <dbReference type="ARBA" id="ARBA00022989"/>
    </source>
</evidence>
<dbReference type="HAMAP" id="MF_04083">
    <property type="entry name" value="HIV_ENV"/>
    <property type="match status" value="1"/>
</dbReference>
<evidence type="ECO:0000256" key="28">
    <source>
        <dbReference type="ARBA" id="ARBA00023180"/>
    </source>
</evidence>
<feature type="site" description="Cleavage; by host furin" evidence="33">
    <location>
        <begin position="506"/>
        <end position="507"/>
    </location>
</feature>
<organismHost>
    <name type="scientific">Homo sapiens</name>
    <name type="common">Human</name>
    <dbReference type="NCBI Taxonomy" id="9606"/>
</organismHost>
<evidence type="ECO:0000256" key="29">
    <source>
        <dbReference type="ARBA" id="ARBA00023280"/>
    </source>
</evidence>
<dbReference type="GO" id="GO:1903911">
    <property type="term" value="P:positive regulation of receptor clustering"/>
    <property type="evidence" value="ECO:0007669"/>
    <property type="project" value="UniProtKB-UniRule"/>
</dbReference>
<dbReference type="InterPro" id="IPR037527">
    <property type="entry name" value="Gp160"/>
</dbReference>
<comment type="domain">
    <text evidence="33 34">The 17 amino acids long immunosuppressive region is present in many retroviral envelope proteins. Synthetic peptides derived from this relatively conserved sequence inhibit immune function in vitro and in vivo.</text>
</comment>
<evidence type="ECO:0000256" key="21">
    <source>
        <dbReference type="ARBA" id="ARBA00022890"/>
    </source>
</evidence>
<feature type="short sequence motif" description="Di-leucine internalization motif" evidence="33">
    <location>
        <begin position="851"/>
        <end position="852"/>
    </location>
</feature>
<evidence type="ECO:0000256" key="2">
    <source>
        <dbReference type="ARBA" id="ARBA00004433"/>
    </source>
</evidence>
<dbReference type="GO" id="GO:0019064">
    <property type="term" value="P:fusion of virus membrane with host plasma membrane"/>
    <property type="evidence" value="ECO:0007669"/>
    <property type="project" value="UniProtKB-UniRule"/>
</dbReference>
<sequence length="852" mass="97247">MRVKEIRRNCQRLWTWGTMLLGMLMICSASEQLWVTVYYGVPVWKEATTTLFCASDAKAYDPEKHNVWATHACVPTDPNPQEVVLENVTENFNMWKNDMVEQMHEDIISLWDQSLKPCVKLTPLCVTLNCTDNWRNDTKGTNSSSWEKVQKGEIKNCSFNITTDIRGRVQEYSLFNKLDVIPIDNSNNSTKFRSYILISCNTSVITQACPKISFEPIPIHYCAPAGFAILKCNDKKFNGTGPCKNVSTVQCTHGIKPVVSTQLLLNGSLAEEEVVIRSENFTNNAKSIIVQLNESVVINCTRPNNNTIKTIRMGIRRAFYTKEIIGDIRQAHCNLSRTHWDNTLKQIVIKLREQFGNKTIVFNQSSGGDVEIVTHSFNCGGEFFYCNSTQLFNSTWNGNNTWNGTGEDTITLPCRIKQIVNMWQRVGKAMYAPPIKGQIRCSSNITGLLLTRDGGTNGTTETFRPGGGNMKDNWRSELYKYKVVKIEPLGIAPTKAKRRVVQREKRAVGVIGALFLGFLGAAGSTMGAASLTLTVQARQLLSGIVQQQNNLLRAIEAQQHLLQLTVWGIKQLQARVLAVERYLRDQQLLGIWGCSGKLICTTTVPWNTSWSNRSLDYIWDNMTWQQWDREINNYTEYIYTLLEGAQNQQEKNEQELLELDKWASLWNWFNITNWLWYIKIFIMIVGGLIGLRIIFAVLSIVNRVRQGYSPLSFQTHLPARRGPDRPEGIGEEGGERDRDRSVRLVHGFLALVWEDLRNLCLFSYHRLRDLLLIVARTVEILGQRGWKALKYWWNLLLYWSLELKNSAVSLVDTIAIAVAEGTDRIIEIARRIFRAFLHIPTRIRQGLERALL</sequence>
<dbReference type="Pfam" id="PF00517">
    <property type="entry name" value="GP41"/>
    <property type="match status" value="1"/>
</dbReference>
<comment type="domain">
    <text evidence="33">The membrane proximal external region (MPER) present in gp41 is a tryptophan-rich region recognized by the antibodies 2F5, Z13, and 4E10. MPER seems to play a role in fusion.</text>
</comment>
<evidence type="ECO:0000256" key="1">
    <source>
        <dbReference type="ARBA" id="ARBA00004402"/>
    </source>
</evidence>
<feature type="disulfide bond" evidence="33">
    <location>
        <begin position="53"/>
        <end position="73"/>
    </location>
</feature>
<dbReference type="GO" id="GO:0019082">
    <property type="term" value="P:viral protein processing"/>
    <property type="evidence" value="ECO:0007669"/>
    <property type="project" value="UniProtKB-UniRule"/>
</dbReference>
<dbReference type="SUPFAM" id="SSF56502">
    <property type="entry name" value="gp120 core"/>
    <property type="match status" value="2"/>
</dbReference>
<evidence type="ECO:0000256" key="6">
    <source>
        <dbReference type="ARBA" id="ARBA00004650"/>
    </source>
</evidence>
<dbReference type="GO" id="GO:0016020">
    <property type="term" value="C:membrane"/>
    <property type="evidence" value="ECO:0007669"/>
    <property type="project" value="UniProtKB-UniRule"/>
</dbReference>
<keyword evidence="24 33" id="KW-0175">Coiled coil</keyword>
<dbReference type="FunFam" id="2.170.40.20:FF:000001">
    <property type="entry name" value="Envelope glycoprotein gp160"/>
    <property type="match status" value="1"/>
</dbReference>
<dbReference type="Gene3D" id="1.10.287.210">
    <property type="match status" value="1"/>
</dbReference>
<comment type="domain">
    <text evidence="33">The CD4-binding region is targeted by the antibody b12.</text>
</comment>
<dbReference type="Gene3D" id="1.20.5.490">
    <property type="entry name" value="Single helix bin"/>
    <property type="match status" value="1"/>
</dbReference>
<keyword evidence="16 33" id="KW-0732">Signal</keyword>
<accession>B2YS01</accession>
<comment type="miscellaneous">
    <text evidence="33">Inhibitors targeting HIV-1 viral envelope proteins are used as antiretroviral drugs. Attachment of virions to the cell surface via non-specific interactions and CD4 binding can be blocked by inhibitors that include cyanovirin-N, cyclotriazadisulfonamide analogs, PRO 2000, TNX 355 and PRO 542. In addition, BMS 806 can block CD4-induced conformational changes. Env interactions with the coreceptor molecules can be targeted by CCR5 antagonists including SCH-D, maraviroc (UK 427857) and aplaviroc (GW 873140), and the CXCR4 antagonist AMD 070. Fusion of viral and cellular membranes can be inhibited by peptides such as enfuvirtide and tifuvirtide (T 1249). Resistance to inhibitors associated with mutations in Env are observed. Most of the time, single mutations confer only a modest reduction in drug susceptibility. Combination of several mutations is usually required to develop a high-level drug resistance.</text>
</comment>
<evidence type="ECO:0000256" key="5">
    <source>
        <dbReference type="ARBA" id="ARBA00004578"/>
    </source>
</evidence>
<dbReference type="Pfam" id="PF00516">
    <property type="entry name" value="GP120"/>
    <property type="match status" value="1"/>
</dbReference>
<evidence type="ECO:0000256" key="18">
    <source>
        <dbReference type="ARBA" id="ARBA00022844"/>
    </source>
</evidence>
<evidence type="ECO:0000256" key="13">
    <source>
        <dbReference type="ARBA" id="ARBA00022685"/>
    </source>
</evidence>
<evidence type="ECO:0000256" key="26">
    <source>
        <dbReference type="ARBA" id="ARBA00023139"/>
    </source>
</evidence>
<proteinExistence type="inferred from homology"/>